<dbReference type="Pfam" id="PF01520">
    <property type="entry name" value="Amidase_3"/>
    <property type="match status" value="1"/>
</dbReference>
<dbReference type="InterPro" id="IPR002508">
    <property type="entry name" value="MurNAc-LAA_cat"/>
</dbReference>
<comment type="caution">
    <text evidence="6">The sequence shown here is derived from an EMBL/GenBank/DDBJ whole genome shotgun (WGS) entry which is preliminary data.</text>
</comment>
<dbReference type="PANTHER" id="PTHR30404">
    <property type="entry name" value="N-ACETYLMURAMOYL-L-ALANINE AMIDASE"/>
    <property type="match status" value="1"/>
</dbReference>
<dbReference type="Gene3D" id="3.40.630.40">
    <property type="entry name" value="Zn-dependent exopeptidases"/>
    <property type="match status" value="1"/>
</dbReference>
<dbReference type="PANTHER" id="PTHR30404:SF0">
    <property type="entry name" value="N-ACETYLMURAMOYL-L-ALANINE AMIDASE AMIC"/>
    <property type="match status" value="1"/>
</dbReference>
<evidence type="ECO:0000256" key="1">
    <source>
        <dbReference type="ARBA" id="ARBA00001561"/>
    </source>
</evidence>
<dbReference type="GO" id="GO:0008745">
    <property type="term" value="F:N-acetylmuramoyl-L-alanine amidase activity"/>
    <property type="evidence" value="ECO:0007669"/>
    <property type="project" value="UniProtKB-EC"/>
</dbReference>
<evidence type="ECO:0000256" key="4">
    <source>
        <dbReference type="SAM" id="MobiDB-lite"/>
    </source>
</evidence>
<reference evidence="6 7" key="1">
    <citation type="submission" date="2018-06" db="EMBL/GenBank/DDBJ databases">
        <title>Genomic Encyclopedia of Type Strains, Phase III (KMG-III): the genomes of soil and plant-associated and newly described type strains.</title>
        <authorList>
            <person name="Whitman W."/>
        </authorList>
    </citation>
    <scope>NUCLEOTIDE SEQUENCE [LARGE SCALE GENOMIC DNA]</scope>
    <source>
        <strain evidence="6 7">CECT 9025</strain>
    </source>
</reference>
<gene>
    <name evidence="6" type="ORF">DFP88_101459</name>
</gene>
<dbReference type="AlphaFoldDB" id="A0A318T1D8"/>
<organism evidence="6 7">
    <name type="scientific">Pseudoroseicyclus aestuarii</name>
    <dbReference type="NCBI Taxonomy" id="1795041"/>
    <lineage>
        <taxon>Bacteria</taxon>
        <taxon>Pseudomonadati</taxon>
        <taxon>Pseudomonadota</taxon>
        <taxon>Alphaproteobacteria</taxon>
        <taxon>Rhodobacterales</taxon>
        <taxon>Paracoccaceae</taxon>
        <taxon>Pseudoroseicyclus</taxon>
    </lineage>
</organism>
<dbReference type="SMART" id="SM00646">
    <property type="entry name" value="Ami_3"/>
    <property type="match status" value="1"/>
</dbReference>
<keyword evidence="3" id="KW-0378">Hydrolase</keyword>
<name>A0A318T1D8_9RHOB</name>
<evidence type="ECO:0000313" key="6">
    <source>
        <dbReference type="EMBL" id="PYE85787.1"/>
    </source>
</evidence>
<evidence type="ECO:0000259" key="5">
    <source>
        <dbReference type="SMART" id="SM00646"/>
    </source>
</evidence>
<dbReference type="RefSeq" id="WP_110812809.1">
    <property type="nucleotide sequence ID" value="NZ_QJTE01000001.1"/>
</dbReference>
<feature type="compositionally biased region" description="Low complexity" evidence="4">
    <location>
        <begin position="145"/>
        <end position="161"/>
    </location>
</feature>
<evidence type="ECO:0000256" key="2">
    <source>
        <dbReference type="ARBA" id="ARBA00011901"/>
    </source>
</evidence>
<dbReference type="CDD" id="cd02696">
    <property type="entry name" value="MurNAc-LAA"/>
    <property type="match status" value="1"/>
</dbReference>
<keyword evidence="7" id="KW-1185">Reference proteome</keyword>
<feature type="domain" description="MurNAc-LAA" evidence="5">
    <location>
        <begin position="230"/>
        <end position="385"/>
    </location>
</feature>
<protein>
    <recommendedName>
        <fullName evidence="2">N-acetylmuramoyl-L-alanine amidase</fullName>
        <ecNumber evidence="2">3.5.1.28</ecNumber>
    </recommendedName>
</protein>
<evidence type="ECO:0000313" key="7">
    <source>
        <dbReference type="Proteomes" id="UP000248311"/>
    </source>
</evidence>
<dbReference type="GO" id="GO:0009253">
    <property type="term" value="P:peptidoglycan catabolic process"/>
    <property type="evidence" value="ECO:0007669"/>
    <property type="project" value="InterPro"/>
</dbReference>
<dbReference type="EC" id="3.5.1.28" evidence="2"/>
<comment type="catalytic activity">
    <reaction evidence="1">
        <text>Hydrolyzes the link between N-acetylmuramoyl residues and L-amino acid residues in certain cell-wall glycopeptides.</text>
        <dbReference type="EC" id="3.5.1.28"/>
    </reaction>
</comment>
<dbReference type="GO" id="GO:0030288">
    <property type="term" value="C:outer membrane-bounded periplasmic space"/>
    <property type="evidence" value="ECO:0007669"/>
    <property type="project" value="TreeGrafter"/>
</dbReference>
<proteinExistence type="predicted"/>
<feature type="region of interest" description="Disordered" evidence="4">
    <location>
        <begin position="145"/>
        <end position="189"/>
    </location>
</feature>
<dbReference type="EMBL" id="QJTE01000001">
    <property type="protein sequence ID" value="PYE85787.1"/>
    <property type="molecule type" value="Genomic_DNA"/>
</dbReference>
<dbReference type="Gene3D" id="2.60.40.3500">
    <property type="match status" value="1"/>
</dbReference>
<accession>A0A318T1D8</accession>
<evidence type="ECO:0000256" key="3">
    <source>
        <dbReference type="ARBA" id="ARBA00022801"/>
    </source>
</evidence>
<dbReference type="OrthoDB" id="9806267at2"/>
<dbReference type="SUPFAM" id="SSF53187">
    <property type="entry name" value="Zn-dependent exopeptidases"/>
    <property type="match status" value="1"/>
</dbReference>
<dbReference type="Proteomes" id="UP000248311">
    <property type="component" value="Unassembled WGS sequence"/>
</dbReference>
<dbReference type="InterPro" id="IPR050695">
    <property type="entry name" value="N-acetylmuramoyl_amidase_3"/>
</dbReference>
<sequence>MQGLALRRLAGLVLVLLALLTGAARAQEFSGLARLEPGESRIADEGRGLALDLALDQAVPWRLYLLDAPRRLVVELSELDLSPLEEGILAPGRGVALRAGRGAPGWSRLVLDLAEPLLIEQAEMRVARSGAARLRASLRPVSAEAFAEAARPEPAQAAPGQPERPEPGPLTVAIDPGHGGRDPGAQRAGLSEKDLMLTLAQELGEAMRRAGLGVVLTRESDVFVPLEDRITRAREGGADLLISLHADALEEDEASGASVYTLSAAGRDGASERMAERHNPADLLSGLDLTGQDDTVATALMDLARVQTSPQSARLANAVVDGLREAGASVNDHAHRVALLAVLLAADIPSVLVETGFLSDPADRAALSTPQGRAPIVAGMTRAVQVWAAEEAARAPLLRR</sequence>